<dbReference type="SUPFAM" id="SSF54001">
    <property type="entry name" value="Cysteine proteinases"/>
    <property type="match status" value="1"/>
</dbReference>
<organism evidence="1 2">
    <name type="scientific">Methylophaga thiooxydans</name>
    <dbReference type="NCBI Taxonomy" id="392484"/>
    <lineage>
        <taxon>Bacteria</taxon>
        <taxon>Pseudomonadati</taxon>
        <taxon>Pseudomonadota</taxon>
        <taxon>Gammaproteobacteria</taxon>
        <taxon>Thiotrichales</taxon>
        <taxon>Piscirickettsiaceae</taxon>
        <taxon>Methylophaga</taxon>
    </lineage>
</organism>
<evidence type="ECO:0000313" key="1">
    <source>
        <dbReference type="EMBL" id="KGM06775.1"/>
    </source>
</evidence>
<reference evidence="1 2" key="1">
    <citation type="submission" date="2014-09" db="EMBL/GenBank/DDBJ databases">
        <authorList>
            <person name="Grob C."/>
            <person name="Taubert M."/>
            <person name="Howat A.M."/>
            <person name="Burns O.J."/>
            <person name="Dixon J.L."/>
            <person name="Chen Y."/>
            <person name="Murrell J.C."/>
        </authorList>
    </citation>
    <scope>NUCLEOTIDE SEQUENCE [LARGE SCALE GENOMIC DNA]</scope>
    <source>
        <strain evidence="1">L4</strain>
    </source>
</reference>
<sequence>MPFSRRLFVLIFASLLMLSLPITAKFNITEQLLQKVESQYNKFARKRLEGWRDLLNDSENYALTEREKLELVNTFFNANVLFLNDIDLWNKNDYWATPLEMLSIGAGDCEDYSIAKYFTLKELGVPEEKLRITYVKATEIGQAHMVLTYFETKRSVPLVLDNLIVDIKPASQRGDLVPVYSFNGGGLWLAKSRGDGQRVGEASKLSLWNDLEKRMREQALN</sequence>
<dbReference type="PANTHER" id="PTHR39327:SF1">
    <property type="entry name" value="BLR5470 PROTEIN"/>
    <property type="match status" value="1"/>
</dbReference>
<dbReference type="Pfam" id="PF06035">
    <property type="entry name" value="Peptidase_C93"/>
    <property type="match status" value="1"/>
</dbReference>
<comment type="caution">
    <text evidence="1">The sequence shown here is derived from an EMBL/GenBank/DDBJ whole genome shotgun (WGS) entry which is preliminary data.</text>
</comment>
<dbReference type="EMBL" id="JRQD01000003">
    <property type="protein sequence ID" value="KGM06775.1"/>
    <property type="molecule type" value="Genomic_DNA"/>
</dbReference>
<dbReference type="Gene3D" id="3.10.620.30">
    <property type="match status" value="1"/>
</dbReference>
<evidence type="ECO:0000313" key="2">
    <source>
        <dbReference type="Proteomes" id="UP000029999"/>
    </source>
</evidence>
<gene>
    <name evidence="1" type="ORF">LP43_1267</name>
</gene>
<dbReference type="PANTHER" id="PTHR39327">
    <property type="match status" value="1"/>
</dbReference>
<accession>A0A0A0BG02</accession>
<dbReference type="RefSeq" id="WP_036313339.1">
    <property type="nucleotide sequence ID" value="NZ_JRQD01000003.1"/>
</dbReference>
<name>A0A0A0BG02_9GAMM</name>
<protein>
    <recommendedName>
        <fullName evidence="3">Sulfate adenylyltransferase</fullName>
    </recommendedName>
</protein>
<dbReference type="AlphaFoldDB" id="A0A0A0BG02"/>
<proteinExistence type="predicted"/>
<dbReference type="InterPro" id="IPR010319">
    <property type="entry name" value="Transglutaminase-like_Cys_pept"/>
</dbReference>
<dbReference type="STRING" id="392484.LP43_1267"/>
<evidence type="ECO:0008006" key="3">
    <source>
        <dbReference type="Google" id="ProtNLM"/>
    </source>
</evidence>
<dbReference type="InterPro" id="IPR038765">
    <property type="entry name" value="Papain-like_cys_pep_sf"/>
</dbReference>
<dbReference type="Proteomes" id="UP000029999">
    <property type="component" value="Unassembled WGS sequence"/>
</dbReference>